<sequence>MTNYQNFRQRLDAVLRTRDVERVREFLIAEGQWDEGVPADPSFAMWMMIAASPTLKELHPQALAWLNSNGHSSEAQAVSGKSSSSPRTSSGTRSSNATGRSAYAPKSKRSAPPRSNKQR</sequence>
<feature type="compositionally biased region" description="Low complexity" evidence="1">
    <location>
        <begin position="79"/>
        <end position="95"/>
    </location>
</feature>
<comment type="caution">
    <text evidence="2">The sequence shown here is derived from an EMBL/GenBank/DDBJ whole genome shotgun (WGS) entry which is preliminary data.</text>
</comment>
<proteinExistence type="predicted"/>
<keyword evidence="3" id="KW-1185">Reference proteome</keyword>
<evidence type="ECO:0000256" key="1">
    <source>
        <dbReference type="SAM" id="MobiDB-lite"/>
    </source>
</evidence>
<dbReference type="OrthoDB" id="164242at2"/>
<reference evidence="2 3" key="1">
    <citation type="submission" date="2019-01" db="EMBL/GenBank/DDBJ databases">
        <title>Draft genome sequence of Dictyobacter sp. Uno17.</title>
        <authorList>
            <person name="Wang C.M."/>
            <person name="Zheng Y."/>
            <person name="Sakai Y."/>
            <person name="Abe K."/>
            <person name="Yokota A."/>
            <person name="Yabe S."/>
        </authorList>
    </citation>
    <scope>NUCLEOTIDE SEQUENCE [LARGE SCALE GENOMIC DNA]</scope>
    <source>
        <strain evidence="2 3">Uno17</strain>
    </source>
</reference>
<dbReference type="Proteomes" id="UP000322530">
    <property type="component" value="Unassembled WGS sequence"/>
</dbReference>
<dbReference type="AlphaFoldDB" id="A0A5A5T8T2"/>
<accession>A0A5A5T8T2</accession>
<name>A0A5A5T8T2_9CHLR</name>
<gene>
    <name evidence="2" type="ORF">KDI_13860</name>
</gene>
<evidence type="ECO:0000313" key="2">
    <source>
        <dbReference type="EMBL" id="GCF07822.1"/>
    </source>
</evidence>
<evidence type="ECO:0000313" key="3">
    <source>
        <dbReference type="Proteomes" id="UP000322530"/>
    </source>
</evidence>
<protein>
    <submittedName>
        <fullName evidence="2">Uncharacterized protein</fullName>
    </submittedName>
</protein>
<dbReference type="EMBL" id="BIXY01000015">
    <property type="protein sequence ID" value="GCF07822.1"/>
    <property type="molecule type" value="Genomic_DNA"/>
</dbReference>
<organism evidence="2 3">
    <name type="scientific">Dictyobacter arantiisoli</name>
    <dbReference type="NCBI Taxonomy" id="2014874"/>
    <lineage>
        <taxon>Bacteria</taxon>
        <taxon>Bacillati</taxon>
        <taxon>Chloroflexota</taxon>
        <taxon>Ktedonobacteria</taxon>
        <taxon>Ktedonobacterales</taxon>
        <taxon>Dictyobacteraceae</taxon>
        <taxon>Dictyobacter</taxon>
    </lineage>
</organism>
<feature type="compositionally biased region" description="Basic residues" evidence="1">
    <location>
        <begin position="106"/>
        <end position="119"/>
    </location>
</feature>
<dbReference type="RefSeq" id="WP_149400832.1">
    <property type="nucleotide sequence ID" value="NZ_BIXY01000015.1"/>
</dbReference>
<feature type="region of interest" description="Disordered" evidence="1">
    <location>
        <begin position="70"/>
        <end position="119"/>
    </location>
</feature>